<keyword evidence="5 8" id="KW-1133">Transmembrane helix</keyword>
<evidence type="ECO:0000256" key="6">
    <source>
        <dbReference type="ARBA" id="ARBA00023136"/>
    </source>
</evidence>
<feature type="transmembrane region" description="Helical" evidence="8">
    <location>
        <begin position="58"/>
        <end position="78"/>
    </location>
</feature>
<evidence type="ECO:0000256" key="5">
    <source>
        <dbReference type="ARBA" id="ARBA00022989"/>
    </source>
</evidence>
<organism evidence="9 10">
    <name type="scientific">Alkalicoccobacillus plakortidis</name>
    <dbReference type="NCBI Taxonomy" id="444060"/>
    <lineage>
        <taxon>Bacteria</taxon>
        <taxon>Bacillati</taxon>
        <taxon>Bacillota</taxon>
        <taxon>Bacilli</taxon>
        <taxon>Bacillales</taxon>
        <taxon>Bacillaceae</taxon>
        <taxon>Alkalicoccobacillus</taxon>
    </lineage>
</organism>
<dbReference type="Proteomes" id="UP000051061">
    <property type="component" value="Unassembled WGS sequence"/>
</dbReference>
<comment type="similarity">
    <text evidence="7">Belongs to the drug/metabolite transporter (DMT) superfamily. Small multidrug resistance (SMR) (TC 2.A.7.1) family.</text>
</comment>
<name>A0A9D5DST4_9BACI</name>
<dbReference type="PANTHER" id="PTHR30561:SF0">
    <property type="entry name" value="GUANIDINIUM EXPORTER"/>
    <property type="match status" value="1"/>
</dbReference>
<evidence type="ECO:0000256" key="2">
    <source>
        <dbReference type="ARBA" id="ARBA00022448"/>
    </source>
</evidence>
<dbReference type="PANTHER" id="PTHR30561">
    <property type="entry name" value="SMR FAMILY PROTON-DEPENDENT DRUG EFFLUX TRANSPORTER SUGE"/>
    <property type="match status" value="1"/>
</dbReference>
<evidence type="ECO:0000313" key="9">
    <source>
        <dbReference type="EMBL" id="KQL58556.1"/>
    </source>
</evidence>
<evidence type="ECO:0000256" key="3">
    <source>
        <dbReference type="ARBA" id="ARBA00022475"/>
    </source>
</evidence>
<dbReference type="GO" id="GO:0005886">
    <property type="term" value="C:plasma membrane"/>
    <property type="evidence" value="ECO:0007669"/>
    <property type="project" value="UniProtKB-SubCell"/>
</dbReference>
<dbReference type="InterPro" id="IPR045324">
    <property type="entry name" value="Small_multidrug_res"/>
</dbReference>
<keyword evidence="6 8" id="KW-0472">Membrane</keyword>
<dbReference type="Gene3D" id="1.10.3730.20">
    <property type="match status" value="1"/>
</dbReference>
<reference evidence="9 10" key="1">
    <citation type="submission" date="2015-09" db="EMBL/GenBank/DDBJ databases">
        <title>Genome sequencing project for genomic taxonomy and phylogenomics of Bacillus-like bacteria.</title>
        <authorList>
            <person name="Liu B."/>
            <person name="Wang J."/>
            <person name="Zhu Y."/>
            <person name="Liu G."/>
            <person name="Chen Q."/>
            <person name="Chen Z."/>
            <person name="Lan J."/>
            <person name="Che J."/>
            <person name="Ge C."/>
            <person name="Shi H."/>
            <person name="Pan Z."/>
            <person name="Liu X."/>
        </authorList>
    </citation>
    <scope>NUCLEOTIDE SEQUENCE [LARGE SCALE GENOMIC DNA]</scope>
    <source>
        <strain evidence="9 10">DSM 19153</strain>
    </source>
</reference>
<sequence>MYWMFLVLAGCFEVCGVINLKLTEGFTKLKPTLFFFLFMGLSLLFLSLSLVEVPISIGYGIWTGIGASGSVLLGMFLFNEPKNWKKLALVGGIIACIISLKIVS</sequence>
<dbReference type="EMBL" id="LJJD01000007">
    <property type="protein sequence ID" value="KQL58556.1"/>
    <property type="molecule type" value="Genomic_DNA"/>
</dbReference>
<evidence type="ECO:0000313" key="10">
    <source>
        <dbReference type="Proteomes" id="UP000051061"/>
    </source>
</evidence>
<dbReference type="SUPFAM" id="SSF103481">
    <property type="entry name" value="Multidrug resistance efflux transporter EmrE"/>
    <property type="match status" value="1"/>
</dbReference>
<dbReference type="GO" id="GO:0022857">
    <property type="term" value="F:transmembrane transporter activity"/>
    <property type="evidence" value="ECO:0007669"/>
    <property type="project" value="InterPro"/>
</dbReference>
<dbReference type="InterPro" id="IPR000390">
    <property type="entry name" value="Small_drug/metabolite_transptr"/>
</dbReference>
<keyword evidence="3" id="KW-1003">Cell membrane</keyword>
<evidence type="ECO:0000256" key="4">
    <source>
        <dbReference type="ARBA" id="ARBA00022692"/>
    </source>
</evidence>
<accession>A0A9D5DST4</accession>
<gene>
    <name evidence="9" type="ORF">AN965_03050</name>
</gene>
<dbReference type="Pfam" id="PF00893">
    <property type="entry name" value="Multi_Drug_Res"/>
    <property type="match status" value="1"/>
</dbReference>
<keyword evidence="2" id="KW-0813">Transport</keyword>
<keyword evidence="4 7" id="KW-0812">Transmembrane</keyword>
<dbReference type="InterPro" id="IPR037185">
    <property type="entry name" value="EmrE-like"/>
</dbReference>
<feature type="transmembrane region" description="Helical" evidence="8">
    <location>
        <begin position="32"/>
        <end position="51"/>
    </location>
</feature>
<comment type="caution">
    <text evidence="9">The sequence shown here is derived from an EMBL/GenBank/DDBJ whole genome shotgun (WGS) entry which is preliminary data.</text>
</comment>
<dbReference type="FunFam" id="1.10.3730.20:FF:000001">
    <property type="entry name" value="Quaternary ammonium compound resistance transporter SugE"/>
    <property type="match status" value="1"/>
</dbReference>
<protein>
    <submittedName>
        <fullName evidence="9">Supressor protein SugE</fullName>
    </submittedName>
</protein>
<dbReference type="AlphaFoldDB" id="A0A9D5DST4"/>
<evidence type="ECO:0000256" key="1">
    <source>
        <dbReference type="ARBA" id="ARBA00004651"/>
    </source>
</evidence>
<evidence type="ECO:0000256" key="7">
    <source>
        <dbReference type="RuleBase" id="RU003942"/>
    </source>
</evidence>
<comment type="subcellular location">
    <subcellularLocation>
        <location evidence="1 7">Cell membrane</location>
        <topology evidence="1 7">Multi-pass membrane protein</topology>
    </subcellularLocation>
</comment>
<evidence type="ECO:0000256" key="8">
    <source>
        <dbReference type="SAM" id="Phobius"/>
    </source>
</evidence>
<keyword evidence="10" id="KW-1185">Reference proteome</keyword>
<proteinExistence type="inferred from homology"/>